<dbReference type="Proteomes" id="UP001216674">
    <property type="component" value="Unassembled WGS sequence"/>
</dbReference>
<name>A0ABT6AXH4_9BURK</name>
<gene>
    <name evidence="1" type="primary">phnH</name>
    <name evidence="1" type="ORF">P3W85_30165</name>
</gene>
<dbReference type="InterPro" id="IPR008772">
    <property type="entry name" value="Phosphonate_metab_PhnH"/>
</dbReference>
<dbReference type="EMBL" id="JARJLM010000486">
    <property type="protein sequence ID" value="MDF3837189.1"/>
    <property type="molecule type" value="Genomic_DNA"/>
</dbReference>
<protein>
    <submittedName>
        <fullName evidence="1">Phosphonate C-P lyase system protein PhnH</fullName>
    </submittedName>
</protein>
<evidence type="ECO:0000313" key="2">
    <source>
        <dbReference type="Proteomes" id="UP001216674"/>
    </source>
</evidence>
<dbReference type="PIRSF" id="PIRSF020680">
    <property type="entry name" value="PhnH"/>
    <property type="match status" value="1"/>
</dbReference>
<organism evidence="1 2">
    <name type="scientific">Cupriavidus basilensis</name>
    <dbReference type="NCBI Taxonomy" id="68895"/>
    <lineage>
        <taxon>Bacteria</taxon>
        <taxon>Pseudomonadati</taxon>
        <taxon>Pseudomonadota</taxon>
        <taxon>Betaproteobacteria</taxon>
        <taxon>Burkholderiales</taxon>
        <taxon>Burkholderiaceae</taxon>
        <taxon>Cupriavidus</taxon>
    </lineage>
</organism>
<dbReference type="GO" id="GO:0016829">
    <property type="term" value="F:lyase activity"/>
    <property type="evidence" value="ECO:0007669"/>
    <property type="project" value="UniProtKB-KW"/>
</dbReference>
<keyword evidence="2" id="KW-1185">Reference proteome</keyword>
<dbReference type="Pfam" id="PF05845">
    <property type="entry name" value="PhnH"/>
    <property type="match status" value="1"/>
</dbReference>
<comment type="caution">
    <text evidence="1">The sequence shown here is derived from an EMBL/GenBank/DDBJ whole genome shotgun (WGS) entry which is preliminary data.</text>
</comment>
<keyword evidence="1" id="KW-0456">Lyase</keyword>
<dbReference type="Gene3D" id="3.40.50.11310">
    <property type="entry name" value="Bacterial phosphonate metabolism protein PhnH"/>
    <property type="match status" value="1"/>
</dbReference>
<dbReference type="InterPro" id="IPR038058">
    <property type="entry name" value="PhnH-like_sp"/>
</dbReference>
<reference evidence="1 2" key="1">
    <citation type="submission" date="2023-03" db="EMBL/GenBank/DDBJ databases">
        <title>Draft assemblies of triclosan tolerant bacteria isolated from returned activated sludge.</title>
        <authorList>
            <person name="Van Hamelsveld S."/>
        </authorList>
    </citation>
    <scope>NUCLEOTIDE SEQUENCE [LARGE SCALE GENOMIC DNA]</scope>
    <source>
        <strain evidence="1 2">GW210010_S58</strain>
    </source>
</reference>
<accession>A0ABT6AXH4</accession>
<dbReference type="SUPFAM" id="SSF159709">
    <property type="entry name" value="PhnH-like"/>
    <property type="match status" value="1"/>
</dbReference>
<dbReference type="NCBIfam" id="TIGR03292">
    <property type="entry name" value="PhnH_redo"/>
    <property type="match status" value="1"/>
</dbReference>
<dbReference type="RefSeq" id="WP_276267482.1">
    <property type="nucleotide sequence ID" value="NZ_JARJLM010000486.1"/>
</dbReference>
<sequence>MLLPGFEDPVHAAQRTFRAALDAISHPGSIGVLAEACGVPDGLSPALSALLLTLVDGDTPLWLPPQTPEGVRAFLRFHCGCPLVAEVGQAAFVAVPAGHAVPELAACAQGDPAYPDRSATLLLEVVSLTGGPAVTLRGPGIESRATLAAQGLPAGFWPQWHANHARFPLGVDVLLTSGDSLCALPRTTQVED</sequence>
<proteinExistence type="predicted"/>
<evidence type="ECO:0000313" key="1">
    <source>
        <dbReference type="EMBL" id="MDF3837189.1"/>
    </source>
</evidence>